<keyword evidence="2" id="KW-0812">Transmembrane</keyword>
<evidence type="ECO:0000259" key="3">
    <source>
        <dbReference type="Pfam" id="PF08044"/>
    </source>
</evidence>
<evidence type="ECO:0000256" key="1">
    <source>
        <dbReference type="SAM" id="MobiDB-lite"/>
    </source>
</evidence>
<proteinExistence type="predicted"/>
<evidence type="ECO:0000313" key="5">
    <source>
        <dbReference type="Proteomes" id="UP001500767"/>
    </source>
</evidence>
<organism evidence="4 5">
    <name type="scientific">Microlunatus spumicola</name>
    <dbReference type="NCBI Taxonomy" id="81499"/>
    <lineage>
        <taxon>Bacteria</taxon>
        <taxon>Bacillati</taxon>
        <taxon>Actinomycetota</taxon>
        <taxon>Actinomycetes</taxon>
        <taxon>Propionibacteriales</taxon>
        <taxon>Propionibacteriaceae</taxon>
        <taxon>Microlunatus</taxon>
    </lineage>
</organism>
<dbReference type="Pfam" id="PF08044">
    <property type="entry name" value="DUF1707"/>
    <property type="match status" value="1"/>
</dbReference>
<name>A0ABP6XZ15_9ACTN</name>
<evidence type="ECO:0000313" key="4">
    <source>
        <dbReference type="EMBL" id="GAA3574645.1"/>
    </source>
</evidence>
<dbReference type="EMBL" id="BAAAYR010000004">
    <property type="protein sequence ID" value="GAA3574645.1"/>
    <property type="molecule type" value="Genomic_DNA"/>
</dbReference>
<feature type="region of interest" description="Disordered" evidence="1">
    <location>
        <begin position="1"/>
        <end position="23"/>
    </location>
</feature>
<gene>
    <name evidence="4" type="ORF">GCM10022197_34610</name>
</gene>
<dbReference type="InterPro" id="IPR012551">
    <property type="entry name" value="DUF1707_SHOCT-like"/>
</dbReference>
<keyword evidence="5" id="KW-1185">Reference proteome</keyword>
<reference evidence="5" key="1">
    <citation type="journal article" date="2019" name="Int. J. Syst. Evol. Microbiol.">
        <title>The Global Catalogue of Microorganisms (GCM) 10K type strain sequencing project: providing services to taxonomists for standard genome sequencing and annotation.</title>
        <authorList>
            <consortium name="The Broad Institute Genomics Platform"/>
            <consortium name="The Broad Institute Genome Sequencing Center for Infectious Disease"/>
            <person name="Wu L."/>
            <person name="Ma J."/>
        </authorList>
    </citation>
    <scope>NUCLEOTIDE SEQUENCE [LARGE SCALE GENOMIC DNA]</scope>
    <source>
        <strain evidence="5">JCM 16540</strain>
    </source>
</reference>
<accession>A0ABP6XZ15</accession>
<evidence type="ECO:0000256" key="2">
    <source>
        <dbReference type="SAM" id="Phobius"/>
    </source>
</evidence>
<keyword evidence="2" id="KW-1133">Transmembrane helix</keyword>
<feature type="transmembrane region" description="Helical" evidence="2">
    <location>
        <begin position="142"/>
        <end position="164"/>
    </location>
</feature>
<sequence length="172" mass="17890">MDPFLTTAPDPDRGPAHLPSRPVRPLVAVGPEPAFRVGDVERAAACDALAEHFAAGRLDPAELEDRLGRAMAARTQSDLRVLFRDLQPRRAVPPAPRPTEAGEVVVERGGARAAVPFLASLLVLSLMLAGGMLMVLGTYNGALLVAALIGGTATALAGGCVTAIGQATLRRR</sequence>
<feature type="domain" description="DUF1707" evidence="3">
    <location>
        <begin position="36"/>
        <end position="87"/>
    </location>
</feature>
<dbReference type="Proteomes" id="UP001500767">
    <property type="component" value="Unassembled WGS sequence"/>
</dbReference>
<dbReference type="RefSeq" id="WP_204910159.1">
    <property type="nucleotide sequence ID" value="NZ_BAAAYR010000004.1"/>
</dbReference>
<comment type="caution">
    <text evidence="4">The sequence shown here is derived from an EMBL/GenBank/DDBJ whole genome shotgun (WGS) entry which is preliminary data.</text>
</comment>
<keyword evidence="2" id="KW-0472">Membrane</keyword>
<feature type="transmembrane region" description="Helical" evidence="2">
    <location>
        <begin position="117"/>
        <end position="136"/>
    </location>
</feature>
<protein>
    <recommendedName>
        <fullName evidence="3">DUF1707 domain-containing protein</fullName>
    </recommendedName>
</protein>